<dbReference type="PROSITE" id="PS50106">
    <property type="entry name" value="PDZ"/>
    <property type="match status" value="1"/>
</dbReference>
<reference evidence="2 3" key="1">
    <citation type="submission" date="2023-09" db="EMBL/GenBank/DDBJ databases">
        <authorList>
            <person name="Rey-Velasco X."/>
        </authorList>
    </citation>
    <scope>NUCLEOTIDE SEQUENCE [LARGE SCALE GENOMIC DNA]</scope>
    <source>
        <strain evidence="2 3">W409</strain>
    </source>
</reference>
<dbReference type="InterPro" id="IPR001478">
    <property type="entry name" value="PDZ"/>
</dbReference>
<dbReference type="InterPro" id="IPR007963">
    <property type="entry name" value="Peptidase_M61_catalytic"/>
</dbReference>
<dbReference type="Pfam" id="PF13180">
    <property type="entry name" value="PDZ_2"/>
    <property type="match status" value="1"/>
</dbReference>
<dbReference type="SMART" id="SM00228">
    <property type="entry name" value="PDZ"/>
    <property type="match status" value="1"/>
</dbReference>
<proteinExistence type="predicted"/>
<gene>
    <name evidence="2" type="ORF">RM544_03855</name>
</gene>
<evidence type="ECO:0000259" key="1">
    <source>
        <dbReference type="PROSITE" id="PS50106"/>
    </source>
</evidence>
<feature type="domain" description="PDZ" evidence="1">
    <location>
        <begin position="502"/>
        <end position="553"/>
    </location>
</feature>
<dbReference type="SUPFAM" id="SSF50156">
    <property type="entry name" value="PDZ domain-like"/>
    <property type="match status" value="1"/>
</dbReference>
<dbReference type="Gene3D" id="2.30.42.10">
    <property type="match status" value="1"/>
</dbReference>
<dbReference type="SUPFAM" id="SSF55486">
    <property type="entry name" value="Metalloproteases ('zincins'), catalytic domain"/>
    <property type="match status" value="1"/>
</dbReference>
<protein>
    <submittedName>
        <fullName evidence="2">PDZ domain-containing protein</fullName>
    </submittedName>
</protein>
<dbReference type="RefSeq" id="WP_311360441.1">
    <property type="nucleotide sequence ID" value="NZ_JAVRIE010000001.1"/>
</dbReference>
<name>A0AAW8R0A7_9ALTE</name>
<dbReference type="InterPro" id="IPR036034">
    <property type="entry name" value="PDZ_sf"/>
</dbReference>
<dbReference type="Pfam" id="PF05299">
    <property type="entry name" value="Peptidase_M61"/>
    <property type="match status" value="1"/>
</dbReference>
<dbReference type="Proteomes" id="UP001249020">
    <property type="component" value="Unassembled WGS sequence"/>
</dbReference>
<accession>A0AAW8R0A7</accession>
<evidence type="ECO:0000313" key="3">
    <source>
        <dbReference type="Proteomes" id="UP001249020"/>
    </source>
</evidence>
<dbReference type="InterPro" id="IPR024191">
    <property type="entry name" value="Peptidase_M61"/>
</dbReference>
<sequence>MTAQLVYKISPSSLSEHLFSVSINVPSSESQSLHFSLPAWIPGSYMIRDFARNIHQISAKDENGAELSIVQTDKQSWEVINERKAVQVDYLVYAFDLSVRGAYLFDEYAFFNGTSTFLEVKEMSNRPISLSITNNQVDQNWRIACSFASVAEHENDEETVYEYLCEDYQELIDHPVLLGQFEQHTFEVGKTKFHLVLSGSTQTDIEKICLDLRPLCEHHMTMFDGFPEEEYWFITLLTEDGFGGLEHRASTALMYPRFHLPMKQDFKDTSYDDWRSADYQRFLSLCSHELFHTWHVKRNKPEVMISPDLSQEAYMEQLWIYEGFTSLYDDLSMARSKLITHERYAQILAENLTRLIRTQGRHSQTVTESSFNAWTKFYKQDAGSHNHIVSYYNKGAIVALLLDITLRDLSAGKYCLDNVMQILWRDYGSKNIGTHDHVIHDICKAHFDIDISAFLDIAIYSTIDLPYSQMLSSIGLKLHYRSRSGLKDLGGTPADKVALSGFGASYQDKDSGVILQSVQDGSPASRAGLQIGDILIAIDKWQVSSTTLQSILDSYASDINTAAENSMVTLTYLRQGRLIHSSMRVEAAILDTVYFSIEDASKFERWIQ</sequence>
<dbReference type="Pfam" id="PF17899">
    <property type="entry name" value="Peptidase_M61_N"/>
    <property type="match status" value="1"/>
</dbReference>
<dbReference type="PIRSF" id="PIRSF016493">
    <property type="entry name" value="Glycyl_aminpptds"/>
    <property type="match status" value="1"/>
</dbReference>
<dbReference type="AlphaFoldDB" id="A0AAW8R0A7"/>
<keyword evidence="3" id="KW-1185">Reference proteome</keyword>
<dbReference type="Gene3D" id="1.10.390.10">
    <property type="entry name" value="Neutral Protease Domain 2"/>
    <property type="match status" value="1"/>
</dbReference>
<dbReference type="Gene3D" id="2.60.40.3650">
    <property type="match status" value="1"/>
</dbReference>
<comment type="caution">
    <text evidence="2">The sequence shown here is derived from an EMBL/GenBank/DDBJ whole genome shotgun (WGS) entry which is preliminary data.</text>
</comment>
<dbReference type="InterPro" id="IPR027268">
    <property type="entry name" value="Peptidase_M4/M1_CTD_sf"/>
</dbReference>
<dbReference type="EMBL" id="JAVRIE010000001">
    <property type="protein sequence ID" value="MDT0581662.1"/>
    <property type="molecule type" value="Genomic_DNA"/>
</dbReference>
<organism evidence="2 3">
    <name type="scientific">Brumicola blandensis</name>
    <dbReference type="NCBI Taxonomy" id="3075611"/>
    <lineage>
        <taxon>Bacteria</taxon>
        <taxon>Pseudomonadati</taxon>
        <taxon>Pseudomonadota</taxon>
        <taxon>Gammaproteobacteria</taxon>
        <taxon>Alteromonadales</taxon>
        <taxon>Alteromonadaceae</taxon>
        <taxon>Brumicola</taxon>
    </lineage>
</organism>
<dbReference type="InterPro" id="IPR040756">
    <property type="entry name" value="Peptidase_M61_N"/>
</dbReference>
<evidence type="ECO:0000313" key="2">
    <source>
        <dbReference type="EMBL" id="MDT0581662.1"/>
    </source>
</evidence>